<accession>A0A0V1FB15</accession>
<protein>
    <submittedName>
        <fullName evidence="2">Uncharacterized protein</fullName>
    </submittedName>
</protein>
<evidence type="ECO:0000256" key="1">
    <source>
        <dbReference type="SAM" id="MobiDB-lite"/>
    </source>
</evidence>
<dbReference type="Proteomes" id="UP000054995">
    <property type="component" value="Unassembled WGS sequence"/>
</dbReference>
<sequence length="142" mass="16146">MFVIIDSKTTRRRWSTGRLGRVKLCASSRVGKSNQTNCRLLHAGQNGVVMRLQYCLSVEPTNWNLMFPTVPSSYTALCTMRPKRHQAIDCHQVPVCWDNFSITHPRSTGRPEFPADRPNRTCPLSLNNNVVDNAEDDDDNNK</sequence>
<evidence type="ECO:0000313" key="2">
    <source>
        <dbReference type="EMBL" id="KRY83029.1"/>
    </source>
</evidence>
<name>A0A0V1FB15_TRIPS</name>
<gene>
    <name evidence="2" type="ORF">T4D_15653</name>
</gene>
<evidence type="ECO:0000313" key="3">
    <source>
        <dbReference type="Proteomes" id="UP000054995"/>
    </source>
</evidence>
<reference evidence="2 3" key="1">
    <citation type="submission" date="2015-01" db="EMBL/GenBank/DDBJ databases">
        <title>Evolution of Trichinella species and genotypes.</title>
        <authorList>
            <person name="Korhonen P.K."/>
            <person name="Edoardo P."/>
            <person name="Giuseppe L.R."/>
            <person name="Gasser R.B."/>
        </authorList>
    </citation>
    <scope>NUCLEOTIDE SEQUENCE [LARGE SCALE GENOMIC DNA]</scope>
    <source>
        <strain evidence="2">ISS470</strain>
    </source>
</reference>
<feature type="compositionally biased region" description="Acidic residues" evidence="1">
    <location>
        <begin position="133"/>
        <end position="142"/>
    </location>
</feature>
<feature type="region of interest" description="Disordered" evidence="1">
    <location>
        <begin position="107"/>
        <end position="142"/>
    </location>
</feature>
<keyword evidence="3" id="KW-1185">Reference proteome</keyword>
<comment type="caution">
    <text evidence="2">The sequence shown here is derived from an EMBL/GenBank/DDBJ whole genome shotgun (WGS) entry which is preliminary data.</text>
</comment>
<proteinExistence type="predicted"/>
<dbReference type="EMBL" id="JYDT01000153">
    <property type="protein sequence ID" value="KRY83029.1"/>
    <property type="molecule type" value="Genomic_DNA"/>
</dbReference>
<dbReference type="OrthoDB" id="10344220at2759"/>
<organism evidence="2 3">
    <name type="scientific">Trichinella pseudospiralis</name>
    <name type="common">Parasitic roundworm</name>
    <dbReference type="NCBI Taxonomy" id="6337"/>
    <lineage>
        <taxon>Eukaryota</taxon>
        <taxon>Metazoa</taxon>
        <taxon>Ecdysozoa</taxon>
        <taxon>Nematoda</taxon>
        <taxon>Enoplea</taxon>
        <taxon>Dorylaimia</taxon>
        <taxon>Trichinellida</taxon>
        <taxon>Trichinellidae</taxon>
        <taxon>Trichinella</taxon>
    </lineage>
</organism>
<dbReference type="AlphaFoldDB" id="A0A0V1FB15"/>